<dbReference type="SUPFAM" id="SSF53335">
    <property type="entry name" value="S-adenosyl-L-methionine-dependent methyltransferases"/>
    <property type="match status" value="1"/>
</dbReference>
<dbReference type="GO" id="GO:0008168">
    <property type="term" value="F:methyltransferase activity"/>
    <property type="evidence" value="ECO:0007669"/>
    <property type="project" value="UniProtKB-KW"/>
</dbReference>
<dbReference type="Pfam" id="PF13649">
    <property type="entry name" value="Methyltransf_25"/>
    <property type="match status" value="1"/>
</dbReference>
<dbReference type="AlphaFoldDB" id="A0A9D1LQP1"/>
<dbReference type="Gene3D" id="3.40.50.150">
    <property type="entry name" value="Vaccinia Virus protein VP39"/>
    <property type="match status" value="1"/>
</dbReference>
<accession>A0A9D1LQP1</accession>
<reference evidence="2" key="2">
    <citation type="journal article" date="2021" name="PeerJ">
        <title>Extensive microbial diversity within the chicken gut microbiome revealed by metagenomics and culture.</title>
        <authorList>
            <person name="Gilroy R."/>
            <person name="Ravi A."/>
            <person name="Getino M."/>
            <person name="Pursley I."/>
            <person name="Horton D.L."/>
            <person name="Alikhan N.F."/>
            <person name="Baker D."/>
            <person name="Gharbi K."/>
            <person name="Hall N."/>
            <person name="Watson M."/>
            <person name="Adriaenssens E.M."/>
            <person name="Foster-Nyarko E."/>
            <person name="Jarju S."/>
            <person name="Secka A."/>
            <person name="Antonio M."/>
            <person name="Oren A."/>
            <person name="Chaudhuri R.R."/>
            <person name="La Ragione R."/>
            <person name="Hildebrand F."/>
            <person name="Pallen M.J."/>
        </authorList>
    </citation>
    <scope>NUCLEOTIDE SEQUENCE</scope>
    <source>
        <strain evidence="2">ChiSxjej2B14-8506</strain>
    </source>
</reference>
<name>A0A9D1LQP1_9FIRM</name>
<evidence type="ECO:0000313" key="2">
    <source>
        <dbReference type="EMBL" id="HIU46270.1"/>
    </source>
</evidence>
<organism evidence="2 3">
    <name type="scientific">Candidatus Fimadaptatus faecigallinarum</name>
    <dbReference type="NCBI Taxonomy" id="2840814"/>
    <lineage>
        <taxon>Bacteria</taxon>
        <taxon>Bacillati</taxon>
        <taxon>Bacillota</taxon>
        <taxon>Clostridia</taxon>
        <taxon>Eubacteriales</taxon>
        <taxon>Candidatus Fimadaptatus</taxon>
    </lineage>
</organism>
<proteinExistence type="predicted"/>
<dbReference type="InterPro" id="IPR041698">
    <property type="entry name" value="Methyltransf_25"/>
</dbReference>
<dbReference type="PANTHER" id="PTHR43464">
    <property type="entry name" value="METHYLTRANSFERASE"/>
    <property type="match status" value="1"/>
</dbReference>
<dbReference type="EMBL" id="DVNK01000025">
    <property type="protein sequence ID" value="HIU46270.1"/>
    <property type="molecule type" value="Genomic_DNA"/>
</dbReference>
<feature type="domain" description="Methyltransferase" evidence="1">
    <location>
        <begin position="65"/>
        <end position="160"/>
    </location>
</feature>
<keyword evidence="2" id="KW-0808">Transferase</keyword>
<evidence type="ECO:0000313" key="3">
    <source>
        <dbReference type="Proteomes" id="UP000824123"/>
    </source>
</evidence>
<dbReference type="InterPro" id="IPR029063">
    <property type="entry name" value="SAM-dependent_MTases_sf"/>
</dbReference>
<dbReference type="PANTHER" id="PTHR43464:SF94">
    <property type="entry name" value="MALONYL-[ACYL-CARRIER PROTEIN] O-METHYLTRANSFERASE"/>
    <property type="match status" value="1"/>
</dbReference>
<gene>
    <name evidence="2" type="ORF">IAC59_03310</name>
</gene>
<sequence>MSNRPQCEAHDPTRQCASTPDEVARYFDANAAGEWGRMDRNPYMQLIWSLHMDFIADAVRPGLRVLDAGGGSGRYTVELAESGCEVTLLDISPGELEFARQRLDERGLSARCVCADIRDMHELGDGEFDLTLCYGAPLSYCLDGREDALRELRRVTRPGGLIAASVNGVWGILRHQLCAGARDFFARQEYWHVLDVARGGDCPRFSEMDQPARHFFTADELRALFEGAGLMAVELGAAPGLCAGALRVPGLCDDAAAWATLCELERMTYRDPMLLGGGEFLLARGRVPD</sequence>
<evidence type="ECO:0000259" key="1">
    <source>
        <dbReference type="Pfam" id="PF13649"/>
    </source>
</evidence>
<comment type="caution">
    <text evidence="2">The sequence shown here is derived from an EMBL/GenBank/DDBJ whole genome shotgun (WGS) entry which is preliminary data.</text>
</comment>
<dbReference type="CDD" id="cd02440">
    <property type="entry name" value="AdoMet_MTases"/>
    <property type="match status" value="1"/>
</dbReference>
<protein>
    <submittedName>
        <fullName evidence="2">Class I SAM-dependent methyltransferase</fullName>
    </submittedName>
</protein>
<dbReference type="Proteomes" id="UP000824123">
    <property type="component" value="Unassembled WGS sequence"/>
</dbReference>
<keyword evidence="2" id="KW-0489">Methyltransferase</keyword>
<dbReference type="GO" id="GO:0032259">
    <property type="term" value="P:methylation"/>
    <property type="evidence" value="ECO:0007669"/>
    <property type="project" value="UniProtKB-KW"/>
</dbReference>
<reference evidence="2" key="1">
    <citation type="submission" date="2020-10" db="EMBL/GenBank/DDBJ databases">
        <authorList>
            <person name="Gilroy R."/>
        </authorList>
    </citation>
    <scope>NUCLEOTIDE SEQUENCE</scope>
    <source>
        <strain evidence="2">ChiSxjej2B14-8506</strain>
    </source>
</reference>